<dbReference type="PROSITE" id="PS00061">
    <property type="entry name" value="ADH_SHORT"/>
    <property type="match status" value="1"/>
</dbReference>
<comment type="caution">
    <text evidence="3">The sequence shown here is derived from an EMBL/GenBank/DDBJ whole genome shotgun (WGS) entry which is preliminary data.</text>
</comment>
<dbReference type="PRINTS" id="PR00081">
    <property type="entry name" value="GDHRDH"/>
</dbReference>
<dbReference type="SUPFAM" id="SSF51735">
    <property type="entry name" value="NAD(P)-binding Rossmann-fold domains"/>
    <property type="match status" value="1"/>
</dbReference>
<dbReference type="FunFam" id="3.40.50.720:FF:000084">
    <property type="entry name" value="Short-chain dehydrogenase reductase"/>
    <property type="match status" value="1"/>
</dbReference>
<dbReference type="Gene3D" id="3.40.50.720">
    <property type="entry name" value="NAD(P)-binding Rossmann-like Domain"/>
    <property type="match status" value="1"/>
</dbReference>
<dbReference type="NCBIfam" id="NF005559">
    <property type="entry name" value="PRK07231.1"/>
    <property type="match status" value="1"/>
</dbReference>
<organism evidence="3 4">
    <name type="scientific">Hominibacterium faecale</name>
    <dbReference type="NCBI Taxonomy" id="2839743"/>
    <lineage>
        <taxon>Bacteria</taxon>
        <taxon>Bacillati</taxon>
        <taxon>Bacillota</taxon>
        <taxon>Clostridia</taxon>
        <taxon>Peptostreptococcales</taxon>
        <taxon>Anaerovoracaceae</taxon>
        <taxon>Hominibacterium</taxon>
    </lineage>
</organism>
<evidence type="ECO:0000313" key="3">
    <source>
        <dbReference type="EMBL" id="MCU7378598.1"/>
    </source>
</evidence>
<gene>
    <name evidence="3" type="ORF">OBO34_09555</name>
</gene>
<evidence type="ECO:0000313" key="4">
    <source>
        <dbReference type="Proteomes" id="UP001065549"/>
    </source>
</evidence>
<dbReference type="Pfam" id="PF13561">
    <property type="entry name" value="adh_short_C2"/>
    <property type="match status" value="1"/>
</dbReference>
<dbReference type="AlphaFoldDB" id="A0A9J6QW18"/>
<dbReference type="Proteomes" id="UP001065549">
    <property type="component" value="Unassembled WGS sequence"/>
</dbReference>
<keyword evidence="4" id="KW-1185">Reference proteome</keyword>
<name>A0A9J6QW18_9FIRM</name>
<reference evidence="3" key="1">
    <citation type="submission" date="2022-09" db="EMBL/GenBank/DDBJ databases">
        <title>Culturomic study of gut microbiota in children with autism spectrum disorder.</title>
        <authorList>
            <person name="Efimov B.A."/>
            <person name="Chaplin A.V."/>
            <person name="Sokolova S.R."/>
            <person name="Pikina A.P."/>
            <person name="Korzhanova M."/>
            <person name="Belova V."/>
            <person name="Korostin D."/>
        </authorList>
    </citation>
    <scope>NUCLEOTIDE SEQUENCE</scope>
    <source>
        <strain evidence="3">ASD5510</strain>
    </source>
</reference>
<dbReference type="PANTHER" id="PTHR24321:SF8">
    <property type="entry name" value="ESTRADIOL 17-BETA-DEHYDROGENASE 8-RELATED"/>
    <property type="match status" value="1"/>
</dbReference>
<evidence type="ECO:0000256" key="2">
    <source>
        <dbReference type="ARBA" id="ARBA00023002"/>
    </source>
</evidence>
<dbReference type="InterPro" id="IPR002347">
    <property type="entry name" value="SDR_fam"/>
</dbReference>
<dbReference type="PRINTS" id="PR00080">
    <property type="entry name" value="SDRFAMILY"/>
</dbReference>
<comment type="similarity">
    <text evidence="1">Belongs to the short-chain dehydrogenases/reductases (SDR) family.</text>
</comment>
<dbReference type="InterPro" id="IPR020904">
    <property type="entry name" value="Sc_DH/Rdtase_CS"/>
</dbReference>
<dbReference type="GO" id="GO:0047936">
    <property type="term" value="F:glucose 1-dehydrogenase [NAD(P)+] activity"/>
    <property type="evidence" value="ECO:0007669"/>
    <property type="project" value="UniProtKB-EC"/>
</dbReference>
<keyword evidence="2 3" id="KW-0560">Oxidoreductase</keyword>
<dbReference type="EC" id="1.1.1.47" evidence="3"/>
<protein>
    <submittedName>
        <fullName evidence="3">Glucose 1-dehydrogenase</fullName>
        <ecNumber evidence="3">1.1.1.47</ecNumber>
    </submittedName>
</protein>
<dbReference type="PANTHER" id="PTHR24321">
    <property type="entry name" value="DEHYDROGENASES, SHORT CHAIN"/>
    <property type="match status" value="1"/>
</dbReference>
<sequence length="259" mass="27533">MNRLEGKTALITGATKGIGKVTAELFASEGAKVVLCGRNENDGSNLAAGLNSKFPGSAAFCRLDVTDRKSWERTITFTKETFGELNIVINNAGISFRENLGEITDETWNKMIATNQTGVYYGMQFGIAAIAENGKPGAIVSTASVDGVVGDSNFFGYSATKAAVQSMTRCAALYCGEQGFQIRVNAVAPGYILTEMAEDDARQNGQTIDEYCSEFAKLHPIGRMGQATEVAEAYLFLASDAASFITGTTLMVDGGYVAK</sequence>
<dbReference type="EMBL" id="JAOSHN010000003">
    <property type="protein sequence ID" value="MCU7378598.1"/>
    <property type="molecule type" value="Genomic_DNA"/>
</dbReference>
<dbReference type="RefSeq" id="WP_253019978.1">
    <property type="nucleotide sequence ID" value="NZ_JAOSHN010000003.1"/>
</dbReference>
<dbReference type="GO" id="GO:0008206">
    <property type="term" value="P:bile acid metabolic process"/>
    <property type="evidence" value="ECO:0007669"/>
    <property type="project" value="UniProtKB-ARBA"/>
</dbReference>
<dbReference type="InterPro" id="IPR036291">
    <property type="entry name" value="NAD(P)-bd_dom_sf"/>
</dbReference>
<evidence type="ECO:0000256" key="1">
    <source>
        <dbReference type="ARBA" id="ARBA00006484"/>
    </source>
</evidence>
<accession>A0A9J6QW18</accession>
<proteinExistence type="inferred from homology"/>